<organism evidence="1 2">
    <name type="scientific">Stachybotrys elegans</name>
    <dbReference type="NCBI Taxonomy" id="80388"/>
    <lineage>
        <taxon>Eukaryota</taxon>
        <taxon>Fungi</taxon>
        <taxon>Dikarya</taxon>
        <taxon>Ascomycota</taxon>
        <taxon>Pezizomycotina</taxon>
        <taxon>Sordariomycetes</taxon>
        <taxon>Hypocreomycetidae</taxon>
        <taxon>Hypocreales</taxon>
        <taxon>Stachybotryaceae</taxon>
        <taxon>Stachybotrys</taxon>
    </lineage>
</organism>
<gene>
    <name evidence="1" type="ORF">B0I35DRAFT_447563</name>
</gene>
<name>A0A8K0SAT9_9HYPO</name>
<keyword evidence="2" id="KW-1185">Reference proteome</keyword>
<evidence type="ECO:0000313" key="1">
    <source>
        <dbReference type="EMBL" id="KAH7302942.1"/>
    </source>
</evidence>
<sequence length="304" mass="31948">MDDQTITELHFGVSASEYSKPTPPGSLHWKIDSDNSTPYCSLGSKSCLIPLEEVLTVLGKTIEQLCDLMVYVGAHVKRSDGETCWPDDDPSMASCGSCGSIQAWGDQFTMKFSCTDGQTCCCCAAPPSLKYKCDEQTAYAKDGSSECLIDTTRTAADKCGNNWGFDIKSSGSFEAPLIAGAGKCLGGTPRGTVKVTTADGCFDFAFTADPGYGIGKAQVNIGCVVPYSTDLSKGGLGRSCTTPGKFVQLNSCNVPTASNPAHLCPPTACSGATDFYFVIHTETYALLDAKADGSPACSPEYTCS</sequence>
<evidence type="ECO:0000313" key="2">
    <source>
        <dbReference type="Proteomes" id="UP000813444"/>
    </source>
</evidence>
<comment type="caution">
    <text evidence="1">The sequence shown here is derived from an EMBL/GenBank/DDBJ whole genome shotgun (WGS) entry which is preliminary data.</text>
</comment>
<proteinExistence type="predicted"/>
<dbReference type="EMBL" id="JAGPNK010000045">
    <property type="protein sequence ID" value="KAH7302942.1"/>
    <property type="molecule type" value="Genomic_DNA"/>
</dbReference>
<protein>
    <submittedName>
        <fullName evidence="1">Uncharacterized protein</fullName>
    </submittedName>
</protein>
<reference evidence="1" key="1">
    <citation type="journal article" date="2021" name="Nat. Commun.">
        <title>Genetic determinants of endophytism in the Arabidopsis root mycobiome.</title>
        <authorList>
            <person name="Mesny F."/>
            <person name="Miyauchi S."/>
            <person name="Thiergart T."/>
            <person name="Pickel B."/>
            <person name="Atanasova L."/>
            <person name="Karlsson M."/>
            <person name="Huettel B."/>
            <person name="Barry K.W."/>
            <person name="Haridas S."/>
            <person name="Chen C."/>
            <person name="Bauer D."/>
            <person name="Andreopoulos W."/>
            <person name="Pangilinan J."/>
            <person name="LaButti K."/>
            <person name="Riley R."/>
            <person name="Lipzen A."/>
            <person name="Clum A."/>
            <person name="Drula E."/>
            <person name="Henrissat B."/>
            <person name="Kohler A."/>
            <person name="Grigoriev I.V."/>
            <person name="Martin F.M."/>
            <person name="Hacquard S."/>
        </authorList>
    </citation>
    <scope>NUCLEOTIDE SEQUENCE</scope>
    <source>
        <strain evidence="1">MPI-CAGE-CH-0235</strain>
    </source>
</reference>
<accession>A0A8K0SAT9</accession>
<dbReference type="Proteomes" id="UP000813444">
    <property type="component" value="Unassembled WGS sequence"/>
</dbReference>
<dbReference type="AlphaFoldDB" id="A0A8K0SAT9"/>